<name>A0A644WRK4_9ZZZZ</name>
<dbReference type="Pfam" id="PF01638">
    <property type="entry name" value="HxlR"/>
    <property type="match status" value="1"/>
</dbReference>
<reference evidence="5" key="1">
    <citation type="submission" date="2019-08" db="EMBL/GenBank/DDBJ databases">
        <authorList>
            <person name="Kucharzyk K."/>
            <person name="Murdoch R.W."/>
            <person name="Higgins S."/>
            <person name="Loffler F."/>
        </authorList>
    </citation>
    <scope>NUCLEOTIDE SEQUENCE</scope>
</reference>
<evidence type="ECO:0000256" key="1">
    <source>
        <dbReference type="ARBA" id="ARBA00023015"/>
    </source>
</evidence>
<keyword evidence="3" id="KW-0804">Transcription</keyword>
<evidence type="ECO:0000256" key="2">
    <source>
        <dbReference type="ARBA" id="ARBA00023125"/>
    </source>
</evidence>
<feature type="domain" description="HTH hxlR-type" evidence="4">
    <location>
        <begin position="22"/>
        <end position="121"/>
    </location>
</feature>
<dbReference type="PANTHER" id="PTHR33204:SF29">
    <property type="entry name" value="TRANSCRIPTIONAL REGULATOR"/>
    <property type="match status" value="1"/>
</dbReference>
<dbReference type="Gene3D" id="1.10.10.10">
    <property type="entry name" value="Winged helix-like DNA-binding domain superfamily/Winged helix DNA-binding domain"/>
    <property type="match status" value="1"/>
</dbReference>
<organism evidence="5">
    <name type="scientific">bioreactor metagenome</name>
    <dbReference type="NCBI Taxonomy" id="1076179"/>
    <lineage>
        <taxon>unclassified sequences</taxon>
        <taxon>metagenomes</taxon>
        <taxon>ecological metagenomes</taxon>
    </lineage>
</organism>
<keyword evidence="2" id="KW-0238">DNA-binding</keyword>
<dbReference type="AlphaFoldDB" id="A0A644WRK4"/>
<dbReference type="InterPro" id="IPR002577">
    <property type="entry name" value="HTH_HxlR"/>
</dbReference>
<evidence type="ECO:0000313" key="5">
    <source>
        <dbReference type="EMBL" id="MPM04903.1"/>
    </source>
</evidence>
<evidence type="ECO:0000259" key="4">
    <source>
        <dbReference type="PROSITE" id="PS51118"/>
    </source>
</evidence>
<dbReference type="GO" id="GO:0003677">
    <property type="term" value="F:DNA binding"/>
    <property type="evidence" value="ECO:0007669"/>
    <property type="project" value="UniProtKB-KW"/>
</dbReference>
<dbReference type="InterPro" id="IPR036388">
    <property type="entry name" value="WH-like_DNA-bd_sf"/>
</dbReference>
<accession>A0A644WRK4</accession>
<keyword evidence="1" id="KW-0805">Transcription regulation</keyword>
<comment type="caution">
    <text evidence="5">The sequence shown here is derived from an EMBL/GenBank/DDBJ whole genome shotgun (WGS) entry which is preliminary data.</text>
</comment>
<dbReference type="SUPFAM" id="SSF46785">
    <property type="entry name" value="Winged helix' DNA-binding domain"/>
    <property type="match status" value="1"/>
</dbReference>
<sequence length="128" mass="14635">MTKEIDRNDRPCKDNCPCMDYCPLGSALRVVGGKWKIPILCALHQDGTTRYNELKRKISGITNTMLASSLKELEENGLIHREQYMEMPVRVEYTLTDICRDLMPILKQLADWGVQVHTSESPQAHTTE</sequence>
<dbReference type="PROSITE" id="PS51118">
    <property type="entry name" value="HTH_HXLR"/>
    <property type="match status" value="1"/>
</dbReference>
<dbReference type="PANTHER" id="PTHR33204">
    <property type="entry name" value="TRANSCRIPTIONAL REGULATOR, MARR FAMILY"/>
    <property type="match status" value="1"/>
</dbReference>
<proteinExistence type="predicted"/>
<gene>
    <name evidence="5" type="ORF">SDC9_51184</name>
</gene>
<protein>
    <recommendedName>
        <fullName evidence="4">HTH hxlR-type domain-containing protein</fullName>
    </recommendedName>
</protein>
<dbReference type="InterPro" id="IPR036390">
    <property type="entry name" value="WH_DNA-bd_sf"/>
</dbReference>
<evidence type="ECO:0000256" key="3">
    <source>
        <dbReference type="ARBA" id="ARBA00023163"/>
    </source>
</evidence>
<dbReference type="EMBL" id="VSSQ01001081">
    <property type="protein sequence ID" value="MPM04903.1"/>
    <property type="molecule type" value="Genomic_DNA"/>
</dbReference>